<accession>A0A852YAU1</accession>
<name>A0A852YAU1_9MICO</name>
<evidence type="ECO:0000313" key="2">
    <source>
        <dbReference type="Proteomes" id="UP000553888"/>
    </source>
</evidence>
<dbReference type="EMBL" id="JACBZY010000001">
    <property type="protein sequence ID" value="NYG98321.1"/>
    <property type="molecule type" value="Genomic_DNA"/>
</dbReference>
<dbReference type="Proteomes" id="UP000553888">
    <property type="component" value="Unassembled WGS sequence"/>
</dbReference>
<organism evidence="1 2">
    <name type="scientific">Schumannella luteola</name>
    <dbReference type="NCBI Taxonomy" id="472059"/>
    <lineage>
        <taxon>Bacteria</taxon>
        <taxon>Bacillati</taxon>
        <taxon>Actinomycetota</taxon>
        <taxon>Actinomycetes</taxon>
        <taxon>Micrococcales</taxon>
        <taxon>Microbacteriaceae</taxon>
        <taxon>Schumannella</taxon>
    </lineage>
</organism>
<dbReference type="AlphaFoldDB" id="A0A852YAU1"/>
<gene>
    <name evidence="1" type="ORF">BJ979_000947</name>
</gene>
<sequence length="205" mass="22400">MTASASDYRWFLDYRLLVDYGYCAATVPGITPRRLLDLLEARGRATAPDLDSLIGASQDAFEIATVDRQLVGVRAIGTATLLLQANGWVGVTDELMRPVIDDHEVAAHFLNVNGVDRFHWWSGRRERLAFEPLAFSARHDLDDDVASETLAALTDAGFDLDDGDPDSPTASAWALAENLTGVRVTEDQLAGPWLTGVVTFPGQQR</sequence>
<dbReference type="InterPro" id="IPR045592">
    <property type="entry name" value="DUF6461"/>
</dbReference>
<dbReference type="RefSeq" id="WP_179565687.1">
    <property type="nucleotide sequence ID" value="NZ_JACBZY010000001.1"/>
</dbReference>
<keyword evidence="2" id="KW-1185">Reference proteome</keyword>
<comment type="caution">
    <text evidence="1">The sequence shown here is derived from an EMBL/GenBank/DDBJ whole genome shotgun (WGS) entry which is preliminary data.</text>
</comment>
<dbReference type="Pfam" id="PF20062">
    <property type="entry name" value="DUF6461"/>
    <property type="match status" value="1"/>
</dbReference>
<proteinExistence type="predicted"/>
<evidence type="ECO:0000313" key="1">
    <source>
        <dbReference type="EMBL" id="NYG98321.1"/>
    </source>
</evidence>
<protein>
    <submittedName>
        <fullName evidence="1">Uncharacterized protein</fullName>
    </submittedName>
</protein>
<reference evidence="1 2" key="1">
    <citation type="submission" date="2020-07" db="EMBL/GenBank/DDBJ databases">
        <title>Sequencing the genomes of 1000 actinobacteria strains.</title>
        <authorList>
            <person name="Klenk H.-P."/>
        </authorList>
    </citation>
    <scope>NUCLEOTIDE SEQUENCE [LARGE SCALE GENOMIC DNA]</scope>
    <source>
        <strain evidence="1 2">DSM 23141</strain>
    </source>
</reference>